<evidence type="ECO:0000256" key="1">
    <source>
        <dbReference type="SAM" id="MobiDB-lite"/>
    </source>
</evidence>
<keyword evidence="3" id="KW-1185">Reference proteome</keyword>
<comment type="caution">
    <text evidence="2">The sequence shown here is derived from an EMBL/GenBank/DDBJ whole genome shotgun (WGS) entry which is preliminary data.</text>
</comment>
<dbReference type="Proteomes" id="UP001642484">
    <property type="component" value="Unassembled WGS sequence"/>
</dbReference>
<evidence type="ECO:0000313" key="3">
    <source>
        <dbReference type="Proteomes" id="UP001642484"/>
    </source>
</evidence>
<proteinExistence type="predicted"/>
<protein>
    <submittedName>
        <fullName evidence="2">Uncharacterized protein</fullName>
    </submittedName>
</protein>
<reference evidence="2 3" key="1">
    <citation type="submission" date="2024-02" db="EMBL/GenBank/DDBJ databases">
        <authorList>
            <person name="Chen Y."/>
            <person name="Shah S."/>
            <person name="Dougan E. K."/>
            <person name="Thang M."/>
            <person name="Chan C."/>
        </authorList>
    </citation>
    <scope>NUCLEOTIDE SEQUENCE [LARGE SCALE GENOMIC DNA]</scope>
</reference>
<dbReference type="EMBL" id="CAXAMN010027583">
    <property type="protein sequence ID" value="CAK9111587.1"/>
    <property type="molecule type" value="Genomic_DNA"/>
</dbReference>
<accession>A0ABP0SGW5</accession>
<evidence type="ECO:0000313" key="2">
    <source>
        <dbReference type="EMBL" id="CAK9111587.1"/>
    </source>
</evidence>
<gene>
    <name evidence="2" type="ORF">CCMP2556_LOCUS51780</name>
</gene>
<feature type="region of interest" description="Disordered" evidence="1">
    <location>
        <begin position="146"/>
        <end position="186"/>
    </location>
</feature>
<sequence>MVPGAPCLFNIIRLKQNRHLISHEDISGHLHSNGKNTFANGRPYRVVHGRGTLAGEALLNEDQAVEICHSLLQRQPTRSIGSLSSTTTTAMRSFRWRQTGVQPLQTHRDGDHVKDWLGAALRGMARDVRRTVMTRKGRRQFRAIGWAPPCGASNETGGGAGALPQRPAQRSWPAPEEPPREEEAEE</sequence>
<name>A0ABP0SGW5_9DINO</name>
<organism evidence="2 3">
    <name type="scientific">Durusdinium trenchii</name>
    <dbReference type="NCBI Taxonomy" id="1381693"/>
    <lineage>
        <taxon>Eukaryota</taxon>
        <taxon>Sar</taxon>
        <taxon>Alveolata</taxon>
        <taxon>Dinophyceae</taxon>
        <taxon>Suessiales</taxon>
        <taxon>Symbiodiniaceae</taxon>
        <taxon>Durusdinium</taxon>
    </lineage>
</organism>